<dbReference type="SUPFAM" id="SSF54529">
    <property type="entry name" value="Mitochondrial glycoprotein MAM33-like"/>
    <property type="match status" value="1"/>
</dbReference>
<dbReference type="PANTHER" id="PTHR10826:SF1">
    <property type="entry name" value="COMPLEMENT COMPONENT 1 Q SUBCOMPONENT-BINDING PROTEIN, MITOCHONDRIAL"/>
    <property type="match status" value="1"/>
</dbReference>
<dbReference type="InterPro" id="IPR003428">
    <property type="entry name" value="MAM33"/>
</dbReference>
<evidence type="ECO:0008006" key="2">
    <source>
        <dbReference type="Google" id="ProtNLM"/>
    </source>
</evidence>
<reference evidence="1" key="1">
    <citation type="submission" date="2018-02" db="EMBL/GenBank/DDBJ databases">
        <title>Rhizophora mucronata_Transcriptome.</title>
        <authorList>
            <person name="Meera S.P."/>
            <person name="Sreeshan A."/>
            <person name="Augustine A."/>
        </authorList>
    </citation>
    <scope>NUCLEOTIDE SEQUENCE</scope>
    <source>
        <tissue evidence="1">Leaf</tissue>
    </source>
</reference>
<dbReference type="Gene3D" id="3.10.280.10">
    <property type="entry name" value="Mitochondrial glycoprotein"/>
    <property type="match status" value="1"/>
</dbReference>
<protein>
    <recommendedName>
        <fullName evidence="2">Mitochondrial acidic protein MAM33</fullName>
    </recommendedName>
</protein>
<organism evidence="1">
    <name type="scientific">Rhizophora mucronata</name>
    <name type="common">Asiatic mangrove</name>
    <dbReference type="NCBI Taxonomy" id="61149"/>
    <lineage>
        <taxon>Eukaryota</taxon>
        <taxon>Viridiplantae</taxon>
        <taxon>Streptophyta</taxon>
        <taxon>Embryophyta</taxon>
        <taxon>Tracheophyta</taxon>
        <taxon>Spermatophyta</taxon>
        <taxon>Magnoliopsida</taxon>
        <taxon>eudicotyledons</taxon>
        <taxon>Gunneridae</taxon>
        <taxon>Pentapetalae</taxon>
        <taxon>rosids</taxon>
        <taxon>fabids</taxon>
        <taxon>Malpighiales</taxon>
        <taxon>Rhizophoraceae</taxon>
        <taxon>Rhizophora</taxon>
    </lineage>
</organism>
<dbReference type="PANTHER" id="PTHR10826">
    <property type="entry name" value="COMPLEMENT COMPONENT 1"/>
    <property type="match status" value="1"/>
</dbReference>
<evidence type="ECO:0000313" key="1">
    <source>
        <dbReference type="EMBL" id="MBX48322.1"/>
    </source>
</evidence>
<dbReference type="GO" id="GO:0005759">
    <property type="term" value="C:mitochondrial matrix"/>
    <property type="evidence" value="ECO:0007669"/>
    <property type="project" value="InterPro"/>
</dbReference>
<dbReference type="EMBL" id="GGEC01067838">
    <property type="protein sequence ID" value="MBX48322.1"/>
    <property type="molecule type" value="Transcribed_RNA"/>
</dbReference>
<dbReference type="FunFam" id="3.10.280.10:FF:000006">
    <property type="entry name" value="Mitochondrial glycoprotein, expressed"/>
    <property type="match status" value="1"/>
</dbReference>
<sequence>MPRITPILNQVGRRAIQDLDLLKVLQSEIKHELSSPPLQDNKSGSLGAFVVDSDSSQSEDVVLRRKFESGEEVAVSALLGPETFGNCCTFPRAVLMKVCLKKPGLSSILQFDCGVTEKGTTGSQFDIYNAYYFQSLTSPKPSVYRGPLFSTLDPSLQDALKDCLVEKGITESLTSFLLLHLHKKEQGQYINWLHKLESLVMKSN</sequence>
<accession>A0A2P2P0T3</accession>
<dbReference type="Pfam" id="PF02330">
    <property type="entry name" value="MAM33"/>
    <property type="match status" value="1"/>
</dbReference>
<dbReference type="AlphaFoldDB" id="A0A2P2P0T3"/>
<name>A0A2P2P0T3_RHIMU</name>
<dbReference type="InterPro" id="IPR036561">
    <property type="entry name" value="MAM33_sf"/>
</dbReference>
<proteinExistence type="predicted"/>